<organism evidence="2 3">
    <name type="scientific">Portunus trituberculatus</name>
    <name type="common">Swimming crab</name>
    <name type="synonym">Neptunus trituberculatus</name>
    <dbReference type="NCBI Taxonomy" id="210409"/>
    <lineage>
        <taxon>Eukaryota</taxon>
        <taxon>Metazoa</taxon>
        <taxon>Ecdysozoa</taxon>
        <taxon>Arthropoda</taxon>
        <taxon>Crustacea</taxon>
        <taxon>Multicrustacea</taxon>
        <taxon>Malacostraca</taxon>
        <taxon>Eumalacostraca</taxon>
        <taxon>Eucarida</taxon>
        <taxon>Decapoda</taxon>
        <taxon>Pleocyemata</taxon>
        <taxon>Brachyura</taxon>
        <taxon>Eubrachyura</taxon>
        <taxon>Portunoidea</taxon>
        <taxon>Portunidae</taxon>
        <taxon>Portuninae</taxon>
        <taxon>Portunus</taxon>
    </lineage>
</organism>
<evidence type="ECO:0000256" key="1">
    <source>
        <dbReference type="SAM" id="MobiDB-lite"/>
    </source>
</evidence>
<accession>A0A5B7I6G8</accession>
<name>A0A5B7I6G8_PORTR</name>
<dbReference type="AlphaFoldDB" id="A0A5B7I6G8"/>
<evidence type="ECO:0000313" key="3">
    <source>
        <dbReference type="Proteomes" id="UP000324222"/>
    </source>
</evidence>
<feature type="region of interest" description="Disordered" evidence="1">
    <location>
        <begin position="1"/>
        <end position="41"/>
    </location>
</feature>
<sequence>MAPKRKGTKIGADGTQDSPKCVSHKQTGEPMAPVPSVHTTSRPVANSRCSFSLQAAQNSQRNFKLRAREFCSWPIGGSSMAGSKKQVVVYVGTDNLHSNLLLIYQPL</sequence>
<dbReference type="Proteomes" id="UP000324222">
    <property type="component" value="Unassembled WGS sequence"/>
</dbReference>
<keyword evidence="3" id="KW-1185">Reference proteome</keyword>
<dbReference type="EMBL" id="VSRR010043375">
    <property type="protein sequence ID" value="MPC76448.1"/>
    <property type="molecule type" value="Genomic_DNA"/>
</dbReference>
<gene>
    <name evidence="2" type="ORF">E2C01_070859</name>
</gene>
<reference evidence="2 3" key="1">
    <citation type="submission" date="2019-05" db="EMBL/GenBank/DDBJ databases">
        <title>Another draft genome of Portunus trituberculatus and its Hox gene families provides insights of decapod evolution.</title>
        <authorList>
            <person name="Jeong J.-H."/>
            <person name="Song I."/>
            <person name="Kim S."/>
            <person name="Choi T."/>
            <person name="Kim D."/>
            <person name="Ryu S."/>
            <person name="Kim W."/>
        </authorList>
    </citation>
    <scope>NUCLEOTIDE SEQUENCE [LARGE SCALE GENOMIC DNA]</scope>
    <source>
        <tissue evidence="2">Muscle</tissue>
    </source>
</reference>
<comment type="caution">
    <text evidence="2">The sequence shown here is derived from an EMBL/GenBank/DDBJ whole genome shotgun (WGS) entry which is preliminary data.</text>
</comment>
<protein>
    <submittedName>
        <fullName evidence="2">Uncharacterized protein</fullName>
    </submittedName>
</protein>
<evidence type="ECO:0000313" key="2">
    <source>
        <dbReference type="EMBL" id="MPC76448.1"/>
    </source>
</evidence>
<proteinExistence type="predicted"/>